<feature type="compositionally biased region" description="Basic and acidic residues" evidence="9">
    <location>
        <begin position="28"/>
        <end position="40"/>
    </location>
</feature>
<evidence type="ECO:0000256" key="7">
    <source>
        <dbReference type="ARBA" id="ARBA00023239"/>
    </source>
</evidence>
<evidence type="ECO:0000256" key="9">
    <source>
        <dbReference type="SAM" id="MobiDB-lite"/>
    </source>
</evidence>
<proteinExistence type="inferred from homology"/>
<keyword evidence="7" id="KW-0456">Lyase</keyword>
<evidence type="ECO:0000256" key="3">
    <source>
        <dbReference type="ARBA" id="ARBA00022763"/>
    </source>
</evidence>
<evidence type="ECO:0000313" key="10">
    <source>
        <dbReference type="EMBL" id="TCO83640.1"/>
    </source>
</evidence>
<comment type="similarity">
    <text evidence="1 8">Belongs to the SOS response-associated peptidase family.</text>
</comment>
<feature type="region of interest" description="Disordered" evidence="9">
    <location>
        <begin position="151"/>
        <end position="174"/>
    </location>
</feature>
<dbReference type="InterPro" id="IPR036590">
    <property type="entry name" value="SRAP-like"/>
</dbReference>
<keyword evidence="4 8" id="KW-0378">Hydrolase</keyword>
<keyword evidence="6" id="KW-0238">DNA-binding</keyword>
<dbReference type="InterPro" id="IPR003738">
    <property type="entry name" value="SRAP"/>
</dbReference>
<dbReference type="Pfam" id="PF02586">
    <property type="entry name" value="SRAP"/>
    <property type="match status" value="1"/>
</dbReference>
<organism evidence="10 11">
    <name type="scientific">Plasticicumulans lactativorans</name>
    <dbReference type="NCBI Taxonomy" id="1133106"/>
    <lineage>
        <taxon>Bacteria</taxon>
        <taxon>Pseudomonadati</taxon>
        <taxon>Pseudomonadota</taxon>
        <taxon>Gammaproteobacteria</taxon>
        <taxon>Candidatus Competibacteraceae</taxon>
        <taxon>Plasticicumulans</taxon>
    </lineage>
</organism>
<dbReference type="GO" id="GO:0016829">
    <property type="term" value="F:lyase activity"/>
    <property type="evidence" value="ECO:0007669"/>
    <property type="project" value="UniProtKB-KW"/>
</dbReference>
<evidence type="ECO:0000256" key="4">
    <source>
        <dbReference type="ARBA" id="ARBA00022801"/>
    </source>
</evidence>
<evidence type="ECO:0000313" key="11">
    <source>
        <dbReference type="Proteomes" id="UP000295765"/>
    </source>
</evidence>
<protein>
    <recommendedName>
        <fullName evidence="8">Abasic site processing protein</fullName>
        <ecNumber evidence="8">3.4.-.-</ecNumber>
    </recommendedName>
</protein>
<dbReference type="Proteomes" id="UP000295765">
    <property type="component" value="Unassembled WGS sequence"/>
</dbReference>
<dbReference type="SUPFAM" id="SSF143081">
    <property type="entry name" value="BB1717-like"/>
    <property type="match status" value="1"/>
</dbReference>
<comment type="caution">
    <text evidence="10">The sequence shown here is derived from an EMBL/GenBank/DDBJ whole genome shotgun (WGS) entry which is preliminary data.</text>
</comment>
<dbReference type="AlphaFoldDB" id="A0A4R2LUP1"/>
<feature type="region of interest" description="Disordered" evidence="9">
    <location>
        <begin position="1"/>
        <end position="47"/>
    </location>
</feature>
<dbReference type="PANTHER" id="PTHR13604">
    <property type="entry name" value="DC12-RELATED"/>
    <property type="match status" value="1"/>
</dbReference>
<dbReference type="GO" id="GO:0008233">
    <property type="term" value="F:peptidase activity"/>
    <property type="evidence" value="ECO:0007669"/>
    <property type="project" value="UniProtKB-KW"/>
</dbReference>
<dbReference type="EC" id="3.4.-.-" evidence="8"/>
<keyword evidence="3" id="KW-0227">DNA damage</keyword>
<dbReference type="PANTHER" id="PTHR13604:SF0">
    <property type="entry name" value="ABASIC SITE PROCESSING PROTEIN HMCES"/>
    <property type="match status" value="1"/>
</dbReference>
<dbReference type="GO" id="GO:0106300">
    <property type="term" value="P:protein-DNA covalent cross-linking repair"/>
    <property type="evidence" value="ECO:0007669"/>
    <property type="project" value="InterPro"/>
</dbReference>
<sequence length="405" mass="44072">MGPAERVPRQPQHRTDLKARRGRGRRGWVRDGTDGVRDGTDGVGEGIDGVRNDIDGVRNDIDGVRNDIDGVRNDIDGVRNGTDGVRDGTDEVGDGIDGVRDGIGGVRDGIDGVRDGTDGVRDGIDGVRDGTDGVRDGIGCASGRSFARRGRGSGACPYGRGARPSSRSGEGLGDRWERRNTMCGRFAQHRSLEALGEFLRAQVAPEPDWRPRYNVAPSTPVLALALRNGVRRLDRYRWGLVPAWSKTARSTYATFNARAETVATAPAFRAAYRRRRCVVPADGWYEWQTRDGAKCPWYLYRADGAPLLFAGLWEYWESEGAEPLESCAIIVTAASASLAPIHDRMPVILEPGQLDLWLDPQSPRDAVDELLRSAADGVIGAHPVAPRVNNVRNDDPTCVEPLVQA</sequence>
<dbReference type="GO" id="GO:0003697">
    <property type="term" value="F:single-stranded DNA binding"/>
    <property type="evidence" value="ECO:0007669"/>
    <property type="project" value="InterPro"/>
</dbReference>
<evidence type="ECO:0000256" key="6">
    <source>
        <dbReference type="ARBA" id="ARBA00023125"/>
    </source>
</evidence>
<keyword evidence="11" id="KW-1185">Reference proteome</keyword>
<evidence type="ECO:0000256" key="2">
    <source>
        <dbReference type="ARBA" id="ARBA00022670"/>
    </source>
</evidence>
<keyword evidence="5" id="KW-0190">Covalent protein-DNA linkage</keyword>
<name>A0A4R2LUP1_9GAMM</name>
<dbReference type="GO" id="GO:0006508">
    <property type="term" value="P:proteolysis"/>
    <property type="evidence" value="ECO:0007669"/>
    <property type="project" value="UniProtKB-KW"/>
</dbReference>
<feature type="region of interest" description="Disordered" evidence="9">
    <location>
        <begin position="69"/>
        <end position="134"/>
    </location>
</feature>
<accession>A0A4R2LUP1</accession>
<keyword evidence="2 8" id="KW-0645">Protease</keyword>
<evidence type="ECO:0000256" key="8">
    <source>
        <dbReference type="RuleBase" id="RU364100"/>
    </source>
</evidence>
<dbReference type="EMBL" id="SLWY01000001">
    <property type="protein sequence ID" value="TCO83640.1"/>
    <property type="molecule type" value="Genomic_DNA"/>
</dbReference>
<dbReference type="Gene3D" id="3.90.1680.10">
    <property type="entry name" value="SOS response associated peptidase-like"/>
    <property type="match status" value="1"/>
</dbReference>
<gene>
    <name evidence="10" type="ORF">EV699_10124</name>
</gene>
<reference evidence="10 11" key="1">
    <citation type="submission" date="2019-03" db="EMBL/GenBank/DDBJ databases">
        <title>Genomic Encyclopedia of Type Strains, Phase IV (KMG-IV): sequencing the most valuable type-strain genomes for metagenomic binning, comparative biology and taxonomic classification.</title>
        <authorList>
            <person name="Goeker M."/>
        </authorList>
    </citation>
    <scope>NUCLEOTIDE SEQUENCE [LARGE SCALE GENOMIC DNA]</scope>
    <source>
        <strain evidence="10 11">DSM 25287</strain>
    </source>
</reference>
<evidence type="ECO:0000256" key="1">
    <source>
        <dbReference type="ARBA" id="ARBA00008136"/>
    </source>
</evidence>
<evidence type="ECO:0000256" key="5">
    <source>
        <dbReference type="ARBA" id="ARBA00023124"/>
    </source>
</evidence>
<feature type="compositionally biased region" description="Basic and acidic residues" evidence="9">
    <location>
        <begin position="108"/>
        <end position="134"/>
    </location>
</feature>